<proteinExistence type="predicted"/>
<name>A0ABS1JGZ0_9BURK</name>
<dbReference type="Proteomes" id="UP000622707">
    <property type="component" value="Unassembled WGS sequence"/>
</dbReference>
<reference evidence="1 2" key="1">
    <citation type="journal article" date="2017" name="Int. J. Syst. Evol. Microbiol.">
        <title>Ramlibacter alkalitolerans sp. nov., alkali-tolerant bacterium isolated from soil of ginseng.</title>
        <authorList>
            <person name="Lee D.H."/>
            <person name="Cha C.J."/>
        </authorList>
    </citation>
    <scope>NUCLEOTIDE SEQUENCE [LARGE SCALE GENOMIC DNA]</scope>
    <source>
        <strain evidence="1 2">KACC 19305</strain>
    </source>
</reference>
<keyword evidence="2" id="KW-1185">Reference proteome</keyword>
<protein>
    <submittedName>
        <fullName evidence="1">Aminoglycoside phosphotransferase family protein</fullName>
    </submittedName>
</protein>
<dbReference type="Gene3D" id="3.90.1200.10">
    <property type="match status" value="1"/>
</dbReference>
<evidence type="ECO:0000313" key="2">
    <source>
        <dbReference type="Proteomes" id="UP000622707"/>
    </source>
</evidence>
<dbReference type="InterPro" id="IPR011009">
    <property type="entry name" value="Kinase-like_dom_sf"/>
</dbReference>
<dbReference type="RefSeq" id="WP_201686744.1">
    <property type="nucleotide sequence ID" value="NZ_JAEQND010000001.1"/>
</dbReference>
<organism evidence="1 2">
    <name type="scientific">Ramlibacter alkalitolerans</name>
    <dbReference type="NCBI Taxonomy" id="2039631"/>
    <lineage>
        <taxon>Bacteria</taxon>
        <taxon>Pseudomonadati</taxon>
        <taxon>Pseudomonadota</taxon>
        <taxon>Betaproteobacteria</taxon>
        <taxon>Burkholderiales</taxon>
        <taxon>Comamonadaceae</taxon>
        <taxon>Ramlibacter</taxon>
    </lineage>
</organism>
<sequence>MLNVDVDRAIETCLDAHALRTHLQPLLAARGTIEAVRIAKAHRSASRRRDPHPLVALYEVDLRDRQSASHTLRCYGKVCRAGVEAHAALAAASGAMALPALALLLWAWPDDAGLPQLAGLLAPDAARPFWGEPARAVDIVRYEPECRATVRYTGARGDALYAKTFSDDRGAAIHARFAWFWERSHQDARAPLVARPLQYAAAGRTLWQESACGTPLADWIARGASGAWVLPLAHAIATVHAAPHHLAGPATQDTAHWLLEAARRRQKIARALPPLAGRADATLAAIDQSAASLPPYAPVTIHGDFHVDQAWFDGERIVLFDFDEFALGDPMQDLAAFLVRLPGEELLQPLANPWVAAYAQIAPQHFCGVRLAWHLAVQQLLRASRAFIFQLPGWQEELERRLAGAQALALQAQEECAA</sequence>
<evidence type="ECO:0000313" key="1">
    <source>
        <dbReference type="EMBL" id="MBL0423490.1"/>
    </source>
</evidence>
<comment type="caution">
    <text evidence="1">The sequence shown here is derived from an EMBL/GenBank/DDBJ whole genome shotgun (WGS) entry which is preliminary data.</text>
</comment>
<accession>A0ABS1JGZ0</accession>
<dbReference type="EMBL" id="JAEQND010000001">
    <property type="protein sequence ID" value="MBL0423490.1"/>
    <property type="molecule type" value="Genomic_DNA"/>
</dbReference>
<gene>
    <name evidence="1" type="ORF">JI746_00080</name>
</gene>
<dbReference type="SUPFAM" id="SSF56112">
    <property type="entry name" value="Protein kinase-like (PK-like)"/>
    <property type="match status" value="1"/>
</dbReference>